<evidence type="ECO:0000256" key="5">
    <source>
        <dbReference type="SAM" id="MobiDB-lite"/>
    </source>
</evidence>
<protein>
    <recommendedName>
        <fullName evidence="6">SWIM-type domain-containing protein</fullName>
    </recommendedName>
</protein>
<dbReference type="OrthoDB" id="1842376at2759"/>
<evidence type="ECO:0000259" key="6">
    <source>
        <dbReference type="PROSITE" id="PS50966"/>
    </source>
</evidence>
<evidence type="ECO:0000256" key="4">
    <source>
        <dbReference type="PROSITE-ProRule" id="PRU00325"/>
    </source>
</evidence>
<keyword evidence="1" id="KW-0479">Metal-binding</keyword>
<dbReference type="InterPro" id="IPR004330">
    <property type="entry name" value="FAR1_DNA_bnd_dom"/>
</dbReference>
<name>A0A843V1R5_COLES</name>
<comment type="caution">
    <text evidence="7">The sequence shown here is derived from an EMBL/GenBank/DDBJ whole genome shotgun (WGS) entry which is preliminary data.</text>
</comment>
<organism evidence="7 8">
    <name type="scientific">Colocasia esculenta</name>
    <name type="common">Wild taro</name>
    <name type="synonym">Arum esculentum</name>
    <dbReference type="NCBI Taxonomy" id="4460"/>
    <lineage>
        <taxon>Eukaryota</taxon>
        <taxon>Viridiplantae</taxon>
        <taxon>Streptophyta</taxon>
        <taxon>Embryophyta</taxon>
        <taxon>Tracheophyta</taxon>
        <taxon>Spermatophyta</taxon>
        <taxon>Magnoliopsida</taxon>
        <taxon>Liliopsida</taxon>
        <taxon>Araceae</taxon>
        <taxon>Aroideae</taxon>
        <taxon>Colocasieae</taxon>
        <taxon>Colocasia</taxon>
    </lineage>
</organism>
<dbReference type="PANTHER" id="PTHR47718">
    <property type="entry name" value="OS01G0519700 PROTEIN"/>
    <property type="match status" value="1"/>
</dbReference>
<dbReference type="Pfam" id="PF03101">
    <property type="entry name" value="FAR1"/>
    <property type="match status" value="1"/>
</dbReference>
<feature type="region of interest" description="Disordered" evidence="5">
    <location>
        <begin position="21"/>
        <end position="44"/>
    </location>
</feature>
<dbReference type="PANTHER" id="PTHR47718:SF13">
    <property type="entry name" value="OS09G0290500 PROTEIN"/>
    <property type="match status" value="1"/>
</dbReference>
<accession>A0A843V1R5</accession>
<evidence type="ECO:0000256" key="3">
    <source>
        <dbReference type="ARBA" id="ARBA00022833"/>
    </source>
</evidence>
<feature type="region of interest" description="Disordered" evidence="5">
    <location>
        <begin position="57"/>
        <end position="79"/>
    </location>
</feature>
<reference evidence="7" key="1">
    <citation type="submission" date="2017-07" db="EMBL/GenBank/DDBJ databases">
        <title>Taro Niue Genome Assembly and Annotation.</title>
        <authorList>
            <person name="Atibalentja N."/>
            <person name="Keating K."/>
            <person name="Fields C.J."/>
        </authorList>
    </citation>
    <scope>NUCLEOTIDE SEQUENCE</scope>
    <source>
        <strain evidence="7">Niue_2</strain>
        <tissue evidence="7">Leaf</tissue>
    </source>
</reference>
<feature type="compositionally biased region" description="Basic and acidic residues" evidence="5">
    <location>
        <begin position="57"/>
        <end position="78"/>
    </location>
</feature>
<dbReference type="Proteomes" id="UP000652761">
    <property type="component" value="Unassembled WGS sequence"/>
</dbReference>
<gene>
    <name evidence="7" type="ORF">Taro_021629</name>
</gene>
<dbReference type="InterPro" id="IPR007527">
    <property type="entry name" value="Znf_SWIM"/>
</dbReference>
<keyword evidence="3" id="KW-0862">Zinc</keyword>
<dbReference type="GO" id="GO:0008270">
    <property type="term" value="F:zinc ion binding"/>
    <property type="evidence" value="ECO:0007669"/>
    <property type="project" value="UniProtKB-KW"/>
</dbReference>
<feature type="compositionally biased region" description="Low complexity" evidence="5">
    <location>
        <begin position="24"/>
        <end position="44"/>
    </location>
</feature>
<evidence type="ECO:0000313" key="7">
    <source>
        <dbReference type="EMBL" id="MQL89056.1"/>
    </source>
</evidence>
<dbReference type="AlphaFoldDB" id="A0A843V1R5"/>
<dbReference type="Pfam" id="PF04434">
    <property type="entry name" value="SWIM"/>
    <property type="match status" value="1"/>
</dbReference>
<evidence type="ECO:0000256" key="2">
    <source>
        <dbReference type="ARBA" id="ARBA00022771"/>
    </source>
</evidence>
<feature type="domain" description="SWIM-type" evidence="6">
    <location>
        <begin position="294"/>
        <end position="332"/>
    </location>
</feature>
<dbReference type="PROSITE" id="PS50966">
    <property type="entry name" value="ZF_SWIM"/>
    <property type="match status" value="1"/>
</dbReference>
<evidence type="ECO:0000313" key="8">
    <source>
        <dbReference type="Proteomes" id="UP000652761"/>
    </source>
</evidence>
<keyword evidence="2 4" id="KW-0863">Zinc-finger</keyword>
<proteinExistence type="predicted"/>
<keyword evidence="8" id="KW-1185">Reference proteome</keyword>
<dbReference type="SMART" id="SM00575">
    <property type="entry name" value="ZnF_PMZ"/>
    <property type="match status" value="1"/>
</dbReference>
<sequence length="536" mass="61294">MIDLRFFRSSERLRTPLFVFSGDPRSFSPPRSTPTAAAAPPSSRTGLALCWQKKDSVGAGRPREKQMDDEKERTHYANDPEILNVNEDIEENDLSESSEDLRIDEDVDKISNVSMVNALMPKIGMTFETVDEAYQFYNYYAYRIGFGIAKTCSRRKDGVQHEYTFSCEKSGKPKGKKGLTLKRARISKKTGCQAKFRVRLNEDGLWHLAFLVLHHNHYCSPNGSHQYRSHRMMPFHVMPLDAQKQLIRNVQEEVLPDRFQKELQKCVDCTCFLIRKDGAVLTYEVKERVKQRTYIYEVLFNEKDVKVQCLCRGFEFGGILCSHAIVVLKEKDVHRIPTRYICTRWRKSFKDDYQVHISSDIVVPQPCERFDKLYLQCLQHLSKLVEMGASSDDRHEYLLKFLTKVGKKLAETGKSQKGKVLSFHDISNSISCLKSFFLYHNRDGLEKGEQNGSTSDSRVTEISGRIPPSSDLPNLPGGVQLINEMTTQGIVPYYLVSLGEQPTNNIISSILTSQAVVDLWGQRNDIFPNATQSSNQ</sequence>
<feature type="region of interest" description="Disordered" evidence="5">
    <location>
        <begin position="447"/>
        <end position="475"/>
    </location>
</feature>
<evidence type="ECO:0000256" key="1">
    <source>
        <dbReference type="ARBA" id="ARBA00022723"/>
    </source>
</evidence>
<dbReference type="EMBL" id="NMUH01001113">
    <property type="protein sequence ID" value="MQL89056.1"/>
    <property type="molecule type" value="Genomic_DNA"/>
</dbReference>
<dbReference type="InterPro" id="IPR006564">
    <property type="entry name" value="Znf_PMZ"/>
</dbReference>